<dbReference type="Gene3D" id="3.30.200.20">
    <property type="entry name" value="Phosphorylase Kinase, domain 1"/>
    <property type="match status" value="1"/>
</dbReference>
<protein>
    <recommendedName>
        <fullName evidence="7">Protein kinase domain-containing protein</fullName>
    </recommendedName>
</protein>
<dbReference type="SMART" id="SM00220">
    <property type="entry name" value="S_TKc"/>
    <property type="match status" value="1"/>
</dbReference>
<evidence type="ECO:0000256" key="6">
    <source>
        <dbReference type="SAM" id="MobiDB-lite"/>
    </source>
</evidence>
<dbReference type="AlphaFoldDB" id="A0AAD5Q5H1"/>
<sequence length="481" mass="52248">MMMALVEGQTRLGPESRYRFLSRLASGTFAHVVKAEDTQTGALVAIKCVKDAAYGPIGMREAALLRALNARDPGGHVAIVRLLDVFTADNGVVCLVLELLGRPVLALTSHAPPPWRRARWPRLEPRQHKLLVFLQSDARDELQADAAQATAAPLPMSLDEIRQMTVQLCGALSFLHDQGVIHADLKPENVVRAAGPTTQRQIKLVDFGNCIERAQIPLYEEDDALGRGFDIQTLTYRAPEVAAGLSIAPAMDLWSLGCVLFECASGEPLLQFAGATAGPSELLGQIETLRVNGKTLDAMAPAYRSARSSHRRAPKPASSSAAPLSLARRLQAVYDRRAAMAEDDGVPTDPDEWQSFTALLERLLDANPSTRISAREVFLHPFVQSLFPFQLVFAPPPARPPVDTTDALSLASPTTTALSSDSSPRKAAASRNRRKKKRENDTAGMESHPSTLKAKRVALQQALRLIPSAATLRDNPGQHKR</sequence>
<dbReference type="SUPFAM" id="SSF56112">
    <property type="entry name" value="Protein kinase-like (PK-like)"/>
    <property type="match status" value="1"/>
</dbReference>
<dbReference type="Proteomes" id="UP001209570">
    <property type="component" value="Unassembled WGS sequence"/>
</dbReference>
<feature type="region of interest" description="Disordered" evidence="6">
    <location>
        <begin position="400"/>
        <end position="458"/>
    </location>
</feature>
<dbReference type="GO" id="GO:0004674">
    <property type="term" value="F:protein serine/threonine kinase activity"/>
    <property type="evidence" value="ECO:0007669"/>
    <property type="project" value="UniProtKB-KW"/>
</dbReference>
<dbReference type="Gene3D" id="1.10.510.10">
    <property type="entry name" value="Transferase(Phosphotransferase) domain 1"/>
    <property type="match status" value="1"/>
</dbReference>
<dbReference type="EMBL" id="JAKCXM010000198">
    <property type="protein sequence ID" value="KAJ0398990.1"/>
    <property type="molecule type" value="Genomic_DNA"/>
</dbReference>
<dbReference type="InterPro" id="IPR000719">
    <property type="entry name" value="Prot_kinase_dom"/>
</dbReference>
<proteinExistence type="predicted"/>
<organism evidence="8 9">
    <name type="scientific">Pythium insidiosum</name>
    <name type="common">Pythiosis disease agent</name>
    <dbReference type="NCBI Taxonomy" id="114742"/>
    <lineage>
        <taxon>Eukaryota</taxon>
        <taxon>Sar</taxon>
        <taxon>Stramenopiles</taxon>
        <taxon>Oomycota</taxon>
        <taxon>Peronosporomycetes</taxon>
        <taxon>Pythiales</taxon>
        <taxon>Pythiaceae</taxon>
        <taxon>Pythium</taxon>
    </lineage>
</organism>
<keyword evidence="2" id="KW-0808">Transferase</keyword>
<comment type="caution">
    <text evidence="8">The sequence shown here is derived from an EMBL/GenBank/DDBJ whole genome shotgun (WGS) entry which is preliminary data.</text>
</comment>
<dbReference type="InterPro" id="IPR011009">
    <property type="entry name" value="Kinase-like_dom_sf"/>
</dbReference>
<dbReference type="PANTHER" id="PTHR24058:SF130">
    <property type="entry name" value="SERINE_THREONINE PROTEIN KINASES-RELATED"/>
    <property type="match status" value="1"/>
</dbReference>
<keyword evidence="5" id="KW-0067">ATP-binding</keyword>
<name>A0AAD5Q5H1_PYTIN</name>
<keyword evidence="3" id="KW-0547">Nucleotide-binding</keyword>
<evidence type="ECO:0000256" key="2">
    <source>
        <dbReference type="ARBA" id="ARBA00022679"/>
    </source>
</evidence>
<evidence type="ECO:0000256" key="5">
    <source>
        <dbReference type="ARBA" id="ARBA00022840"/>
    </source>
</evidence>
<dbReference type="PANTHER" id="PTHR24058">
    <property type="entry name" value="DUAL SPECIFICITY PROTEIN KINASE"/>
    <property type="match status" value="1"/>
</dbReference>
<dbReference type="Pfam" id="PF00069">
    <property type="entry name" value="Pkinase"/>
    <property type="match status" value="1"/>
</dbReference>
<keyword evidence="1" id="KW-0723">Serine/threonine-protein kinase</keyword>
<reference evidence="8" key="1">
    <citation type="submission" date="2021-12" db="EMBL/GenBank/DDBJ databases">
        <title>Prjna785345.</title>
        <authorList>
            <person name="Rujirawat T."/>
            <person name="Krajaejun T."/>
        </authorList>
    </citation>
    <scope>NUCLEOTIDE SEQUENCE</scope>
    <source>
        <strain evidence="8">Pi057C3</strain>
    </source>
</reference>
<keyword evidence="9" id="KW-1185">Reference proteome</keyword>
<dbReference type="PROSITE" id="PS50011">
    <property type="entry name" value="PROTEIN_KINASE_DOM"/>
    <property type="match status" value="1"/>
</dbReference>
<gene>
    <name evidence="8" type="ORF">P43SY_003595</name>
</gene>
<accession>A0AAD5Q5H1</accession>
<dbReference type="GO" id="GO:0005524">
    <property type="term" value="F:ATP binding"/>
    <property type="evidence" value="ECO:0007669"/>
    <property type="project" value="UniProtKB-KW"/>
</dbReference>
<evidence type="ECO:0000259" key="7">
    <source>
        <dbReference type="PROSITE" id="PS50011"/>
    </source>
</evidence>
<evidence type="ECO:0000313" key="8">
    <source>
        <dbReference type="EMBL" id="KAJ0398990.1"/>
    </source>
</evidence>
<feature type="domain" description="Protein kinase" evidence="7">
    <location>
        <begin position="18"/>
        <end position="383"/>
    </location>
</feature>
<evidence type="ECO:0000256" key="1">
    <source>
        <dbReference type="ARBA" id="ARBA00022527"/>
    </source>
</evidence>
<feature type="compositionally biased region" description="Low complexity" evidence="6">
    <location>
        <begin position="404"/>
        <end position="430"/>
    </location>
</feature>
<evidence type="ECO:0000256" key="3">
    <source>
        <dbReference type="ARBA" id="ARBA00022741"/>
    </source>
</evidence>
<evidence type="ECO:0000256" key="4">
    <source>
        <dbReference type="ARBA" id="ARBA00022777"/>
    </source>
</evidence>
<keyword evidence="4" id="KW-0418">Kinase</keyword>
<evidence type="ECO:0000313" key="9">
    <source>
        <dbReference type="Proteomes" id="UP001209570"/>
    </source>
</evidence>
<dbReference type="InterPro" id="IPR050494">
    <property type="entry name" value="Ser_Thr_dual-spec_kinase"/>
</dbReference>